<dbReference type="PANTHER" id="PTHR43133:SF63">
    <property type="entry name" value="RNA POLYMERASE SIGMA FACTOR FECI-RELATED"/>
    <property type="match status" value="1"/>
</dbReference>
<evidence type="ECO:0000256" key="2">
    <source>
        <dbReference type="ARBA" id="ARBA00023015"/>
    </source>
</evidence>
<dbReference type="Pfam" id="PF04542">
    <property type="entry name" value="Sigma70_r2"/>
    <property type="match status" value="1"/>
</dbReference>
<dbReference type="InterPro" id="IPR036388">
    <property type="entry name" value="WH-like_DNA-bd_sf"/>
</dbReference>
<dbReference type="GO" id="GO:0003677">
    <property type="term" value="F:DNA binding"/>
    <property type="evidence" value="ECO:0007669"/>
    <property type="project" value="InterPro"/>
</dbReference>
<dbReference type="GO" id="GO:0016987">
    <property type="term" value="F:sigma factor activity"/>
    <property type="evidence" value="ECO:0007669"/>
    <property type="project" value="UniProtKB-KW"/>
</dbReference>
<sequence length="180" mass="20689">MSHSGIEELYQSHYGWLRTWLQRRLDNDSDAADLAQDAFVRLLVTPRGFDSPCGARAYLRTMGKRLCIDLWRRREVEQAWREALRHAQGVAPSPEQQAIVIETLLELGNILQRLPAKVREAFILAQVEGLKYRDVAERLNVSERMVKKYMAQALVHCALLEADFQDAQPRWSGMTAVPQE</sequence>
<dbReference type="RefSeq" id="WP_109062294.1">
    <property type="nucleotide sequence ID" value="NZ_QETA01000004.1"/>
</dbReference>
<dbReference type="InterPro" id="IPR013249">
    <property type="entry name" value="RNA_pol_sigma70_r4_t2"/>
</dbReference>
<proteinExistence type="inferred from homology"/>
<feature type="domain" description="RNA polymerase sigma-70 region 2" evidence="5">
    <location>
        <begin position="9"/>
        <end position="74"/>
    </location>
</feature>
<organism evidence="7 8">
    <name type="scientific">Corticimicrobacter populi</name>
    <dbReference type="NCBI Taxonomy" id="2175229"/>
    <lineage>
        <taxon>Bacteria</taxon>
        <taxon>Pseudomonadati</taxon>
        <taxon>Pseudomonadota</taxon>
        <taxon>Betaproteobacteria</taxon>
        <taxon>Burkholderiales</taxon>
        <taxon>Alcaligenaceae</taxon>
        <taxon>Corticimicrobacter</taxon>
    </lineage>
</organism>
<dbReference type="InterPro" id="IPR014284">
    <property type="entry name" value="RNA_pol_sigma-70_dom"/>
</dbReference>
<reference evidence="8" key="1">
    <citation type="submission" date="2018-05" db="EMBL/GenBank/DDBJ databases">
        <authorList>
            <person name="Li Y."/>
        </authorList>
    </citation>
    <scope>NUCLEOTIDE SEQUENCE [LARGE SCALE GENOMIC DNA]</scope>
    <source>
        <strain evidence="8">3d-2-2</strain>
    </source>
</reference>
<evidence type="ECO:0000313" key="7">
    <source>
        <dbReference type="EMBL" id="PWF22658.1"/>
    </source>
</evidence>
<feature type="domain" description="RNA polymerase sigma factor 70 region 4 type 2" evidence="6">
    <location>
        <begin position="105"/>
        <end position="157"/>
    </location>
</feature>
<name>A0A2V1K0V8_9BURK</name>
<evidence type="ECO:0000256" key="1">
    <source>
        <dbReference type="ARBA" id="ARBA00010641"/>
    </source>
</evidence>
<comment type="similarity">
    <text evidence="1">Belongs to the sigma-70 factor family. ECF subfamily.</text>
</comment>
<dbReference type="NCBIfam" id="TIGR02937">
    <property type="entry name" value="sigma70-ECF"/>
    <property type="match status" value="1"/>
</dbReference>
<dbReference type="SUPFAM" id="SSF88659">
    <property type="entry name" value="Sigma3 and sigma4 domains of RNA polymerase sigma factors"/>
    <property type="match status" value="1"/>
</dbReference>
<dbReference type="Gene3D" id="1.10.10.10">
    <property type="entry name" value="Winged helix-like DNA-binding domain superfamily/Winged helix DNA-binding domain"/>
    <property type="match status" value="1"/>
</dbReference>
<evidence type="ECO:0000256" key="4">
    <source>
        <dbReference type="ARBA" id="ARBA00023163"/>
    </source>
</evidence>
<evidence type="ECO:0000259" key="5">
    <source>
        <dbReference type="Pfam" id="PF04542"/>
    </source>
</evidence>
<keyword evidence="3" id="KW-0731">Sigma factor</keyword>
<dbReference type="InterPro" id="IPR013324">
    <property type="entry name" value="RNA_pol_sigma_r3/r4-like"/>
</dbReference>
<dbReference type="GO" id="GO:0006352">
    <property type="term" value="P:DNA-templated transcription initiation"/>
    <property type="evidence" value="ECO:0007669"/>
    <property type="project" value="InterPro"/>
</dbReference>
<keyword evidence="2" id="KW-0805">Transcription regulation</keyword>
<evidence type="ECO:0000313" key="8">
    <source>
        <dbReference type="Proteomes" id="UP000245212"/>
    </source>
</evidence>
<evidence type="ECO:0000256" key="3">
    <source>
        <dbReference type="ARBA" id="ARBA00023082"/>
    </source>
</evidence>
<comment type="caution">
    <text evidence="7">The sequence shown here is derived from an EMBL/GenBank/DDBJ whole genome shotgun (WGS) entry which is preliminary data.</text>
</comment>
<protein>
    <submittedName>
        <fullName evidence="7">RNA polymerase subunit sigma</fullName>
    </submittedName>
</protein>
<keyword evidence="8" id="KW-1185">Reference proteome</keyword>
<dbReference type="PANTHER" id="PTHR43133">
    <property type="entry name" value="RNA POLYMERASE ECF-TYPE SIGMA FACTO"/>
    <property type="match status" value="1"/>
</dbReference>
<dbReference type="InterPro" id="IPR039425">
    <property type="entry name" value="RNA_pol_sigma-70-like"/>
</dbReference>
<gene>
    <name evidence="7" type="ORF">DD235_11320</name>
</gene>
<accession>A0A2V1K0V8</accession>
<dbReference type="AlphaFoldDB" id="A0A2V1K0V8"/>
<dbReference type="Pfam" id="PF08281">
    <property type="entry name" value="Sigma70_r4_2"/>
    <property type="match status" value="1"/>
</dbReference>
<evidence type="ECO:0000259" key="6">
    <source>
        <dbReference type="Pfam" id="PF08281"/>
    </source>
</evidence>
<dbReference type="InterPro" id="IPR013325">
    <property type="entry name" value="RNA_pol_sigma_r2"/>
</dbReference>
<dbReference type="Gene3D" id="1.10.1740.10">
    <property type="match status" value="1"/>
</dbReference>
<keyword evidence="4" id="KW-0804">Transcription</keyword>
<dbReference type="EMBL" id="QETA01000004">
    <property type="protein sequence ID" value="PWF22658.1"/>
    <property type="molecule type" value="Genomic_DNA"/>
</dbReference>
<dbReference type="InterPro" id="IPR007627">
    <property type="entry name" value="RNA_pol_sigma70_r2"/>
</dbReference>
<dbReference type="SUPFAM" id="SSF88946">
    <property type="entry name" value="Sigma2 domain of RNA polymerase sigma factors"/>
    <property type="match status" value="1"/>
</dbReference>
<dbReference type="Proteomes" id="UP000245212">
    <property type="component" value="Unassembled WGS sequence"/>
</dbReference>